<proteinExistence type="inferred from homology"/>
<protein>
    <recommendedName>
        <fullName evidence="1">UPF0215 protein SJAV_12830</fullName>
    </recommendedName>
</protein>
<dbReference type="InterPro" id="IPR002802">
    <property type="entry name" value="Endo_dU"/>
</dbReference>
<gene>
    <name evidence="2" type="ORF">SJAV_12830</name>
</gene>
<dbReference type="AlphaFoldDB" id="A0AAT9GR95"/>
<dbReference type="HAMAP" id="MF_00582">
    <property type="entry name" value="UPF0215"/>
    <property type="match status" value="1"/>
</dbReference>
<dbReference type="RefSeq" id="WP_369611485.1">
    <property type="nucleotide sequence ID" value="NZ_AP031322.1"/>
</dbReference>
<dbReference type="EMBL" id="AP031322">
    <property type="protein sequence ID" value="BFH73339.1"/>
    <property type="molecule type" value="Genomic_DNA"/>
</dbReference>
<evidence type="ECO:0000256" key="1">
    <source>
        <dbReference type="HAMAP-Rule" id="MF_00582"/>
    </source>
</evidence>
<organism evidence="2">
    <name type="scientific">Sulfurisphaera javensis</name>
    <dbReference type="NCBI Taxonomy" id="2049879"/>
    <lineage>
        <taxon>Archaea</taxon>
        <taxon>Thermoproteota</taxon>
        <taxon>Thermoprotei</taxon>
        <taxon>Sulfolobales</taxon>
        <taxon>Sulfolobaceae</taxon>
        <taxon>Sulfurisphaera</taxon>
    </lineage>
</organism>
<sequence length="178" mass="20273">MLVSGVDDGYFPLYYKGGKGYTVLLSVVYEEYKILDVDFGFIKVDGNDASRVLNSLNTGDICILDGVTFGGFNYIDPKVLTKKFIIFYSSKPNLVKVEEALKKHFTEERRQIIMSVLNSLVRISTIKGDIYIYTNMDMKVAKEIIEKYQIFDKIPEPLKNAHEISSSLSTFLLSKRII</sequence>
<dbReference type="PANTHER" id="PTHR39518">
    <property type="entry name" value="UPF0215 PROTEIN MJ1150"/>
    <property type="match status" value="1"/>
</dbReference>
<dbReference type="PANTHER" id="PTHR39518:SF2">
    <property type="entry name" value="UPF0215 PROTEIN MJ1150"/>
    <property type="match status" value="1"/>
</dbReference>
<dbReference type="Gene3D" id="3.30.2170.10">
    <property type="entry name" value="archaeoglobus fulgidus dsm 4304 superfamily"/>
    <property type="match status" value="1"/>
</dbReference>
<evidence type="ECO:0000313" key="2">
    <source>
        <dbReference type="EMBL" id="BFH73339.1"/>
    </source>
</evidence>
<name>A0AAT9GR95_9CREN</name>
<dbReference type="Pfam" id="PF01949">
    <property type="entry name" value="Endo_dU"/>
    <property type="match status" value="1"/>
</dbReference>
<dbReference type="GeneID" id="92354221"/>
<dbReference type="KEGG" id="sjv:SJAV_12830"/>
<dbReference type="PIRSF" id="PIRSF006380">
    <property type="entry name" value="UCP006380"/>
    <property type="match status" value="1"/>
</dbReference>
<accession>A0AAT9GR95</accession>
<comment type="similarity">
    <text evidence="1">Belongs to the UPF0215 family.</text>
</comment>
<reference evidence="2" key="1">
    <citation type="submission" date="2024-03" db="EMBL/GenBank/DDBJ databases">
        <title>Complete genome sequence of Sulfurisphaera javensis strain KD-1.</title>
        <authorList>
            <person name="Sakai H."/>
            <person name="Nur N."/>
            <person name="Suwanto A."/>
            <person name="Kurosawa N."/>
        </authorList>
    </citation>
    <scope>NUCLEOTIDE SEQUENCE</scope>
    <source>
        <strain evidence="2">KD-1</strain>
    </source>
</reference>